<gene>
    <name evidence="1" type="ORF">DPMN_032767</name>
</gene>
<name>A0A9D4M4R4_DREPO</name>
<protein>
    <submittedName>
        <fullName evidence="1">Uncharacterized protein</fullName>
    </submittedName>
</protein>
<sequence>MADVLFLDTDDSDDFDELTYKRMDLMTTNCAEGISFLPRALTDLDPGCPWRLITPLWAGPGTPAMEE</sequence>
<dbReference type="EMBL" id="JAIWYP010000002">
    <property type="protein sequence ID" value="KAH3869598.1"/>
    <property type="molecule type" value="Genomic_DNA"/>
</dbReference>
<evidence type="ECO:0000313" key="1">
    <source>
        <dbReference type="EMBL" id="KAH3869598.1"/>
    </source>
</evidence>
<comment type="caution">
    <text evidence="1">The sequence shown here is derived from an EMBL/GenBank/DDBJ whole genome shotgun (WGS) entry which is preliminary data.</text>
</comment>
<proteinExistence type="predicted"/>
<reference evidence="1" key="2">
    <citation type="submission" date="2020-11" db="EMBL/GenBank/DDBJ databases">
        <authorList>
            <person name="McCartney M.A."/>
            <person name="Auch B."/>
            <person name="Kono T."/>
            <person name="Mallez S."/>
            <person name="Becker A."/>
            <person name="Gohl D.M."/>
            <person name="Silverstein K.A.T."/>
            <person name="Koren S."/>
            <person name="Bechman K.B."/>
            <person name="Herman A."/>
            <person name="Abrahante J.E."/>
            <person name="Garbe J."/>
        </authorList>
    </citation>
    <scope>NUCLEOTIDE SEQUENCE</scope>
    <source>
        <strain evidence="1">Duluth1</strain>
        <tissue evidence="1">Whole animal</tissue>
    </source>
</reference>
<organism evidence="1 2">
    <name type="scientific">Dreissena polymorpha</name>
    <name type="common">Zebra mussel</name>
    <name type="synonym">Mytilus polymorpha</name>
    <dbReference type="NCBI Taxonomy" id="45954"/>
    <lineage>
        <taxon>Eukaryota</taxon>
        <taxon>Metazoa</taxon>
        <taxon>Spiralia</taxon>
        <taxon>Lophotrochozoa</taxon>
        <taxon>Mollusca</taxon>
        <taxon>Bivalvia</taxon>
        <taxon>Autobranchia</taxon>
        <taxon>Heteroconchia</taxon>
        <taxon>Euheterodonta</taxon>
        <taxon>Imparidentia</taxon>
        <taxon>Neoheterodontei</taxon>
        <taxon>Myida</taxon>
        <taxon>Dreissenoidea</taxon>
        <taxon>Dreissenidae</taxon>
        <taxon>Dreissena</taxon>
    </lineage>
</organism>
<accession>A0A9D4M4R4</accession>
<reference evidence="1" key="1">
    <citation type="journal article" date="2019" name="bioRxiv">
        <title>The Genome of the Zebra Mussel, Dreissena polymorpha: A Resource for Invasive Species Research.</title>
        <authorList>
            <person name="McCartney M.A."/>
            <person name="Auch B."/>
            <person name="Kono T."/>
            <person name="Mallez S."/>
            <person name="Zhang Y."/>
            <person name="Obille A."/>
            <person name="Becker A."/>
            <person name="Abrahante J.E."/>
            <person name="Garbe J."/>
            <person name="Badalamenti J.P."/>
            <person name="Herman A."/>
            <person name="Mangelson H."/>
            <person name="Liachko I."/>
            <person name="Sullivan S."/>
            <person name="Sone E.D."/>
            <person name="Koren S."/>
            <person name="Silverstein K.A.T."/>
            <person name="Beckman K.B."/>
            <person name="Gohl D.M."/>
        </authorList>
    </citation>
    <scope>NUCLEOTIDE SEQUENCE</scope>
    <source>
        <strain evidence="1">Duluth1</strain>
        <tissue evidence="1">Whole animal</tissue>
    </source>
</reference>
<dbReference type="Proteomes" id="UP000828390">
    <property type="component" value="Unassembled WGS sequence"/>
</dbReference>
<keyword evidence="2" id="KW-1185">Reference proteome</keyword>
<dbReference type="AlphaFoldDB" id="A0A9D4M4R4"/>
<evidence type="ECO:0000313" key="2">
    <source>
        <dbReference type="Proteomes" id="UP000828390"/>
    </source>
</evidence>